<protein>
    <submittedName>
        <fullName evidence="1">Uncharacterized protein</fullName>
    </submittedName>
</protein>
<gene>
    <name evidence="1" type="ORF">HannXRQ_Chr15g0469301</name>
</gene>
<accession>A0A251S9X6</accession>
<sequence length="142" mass="16294">MRERNQRHSNAIRGGGGVSTVRRRRRLGSGSSGLELGSGLSLATRSVQFWFQFSSIRVFTVVERFRFSFSVDSGLGQLSQYRQLWFGSCCQFSDLLQLSQPHHSVFRTILVDCLKDFGWKGLKIRRLFFTFFVLIQIEAVCC</sequence>
<dbReference type="Proteomes" id="UP000215914">
    <property type="component" value="Chromosome 15"/>
</dbReference>
<name>A0A251S9X6_HELAN</name>
<dbReference type="EMBL" id="CM007904">
    <property type="protein sequence ID" value="OTF94180.1"/>
    <property type="molecule type" value="Genomic_DNA"/>
</dbReference>
<proteinExistence type="predicted"/>
<reference evidence="2" key="1">
    <citation type="journal article" date="2017" name="Nature">
        <title>The sunflower genome provides insights into oil metabolism, flowering and Asterid evolution.</title>
        <authorList>
            <person name="Badouin H."/>
            <person name="Gouzy J."/>
            <person name="Grassa C.J."/>
            <person name="Murat F."/>
            <person name="Staton S.E."/>
            <person name="Cottret L."/>
            <person name="Lelandais-Briere C."/>
            <person name="Owens G.L."/>
            <person name="Carrere S."/>
            <person name="Mayjonade B."/>
            <person name="Legrand L."/>
            <person name="Gill N."/>
            <person name="Kane N.C."/>
            <person name="Bowers J.E."/>
            <person name="Hubner S."/>
            <person name="Bellec A."/>
            <person name="Berard A."/>
            <person name="Berges H."/>
            <person name="Blanchet N."/>
            <person name="Boniface M.C."/>
            <person name="Brunel D."/>
            <person name="Catrice O."/>
            <person name="Chaidir N."/>
            <person name="Claudel C."/>
            <person name="Donnadieu C."/>
            <person name="Faraut T."/>
            <person name="Fievet G."/>
            <person name="Helmstetter N."/>
            <person name="King M."/>
            <person name="Knapp S.J."/>
            <person name="Lai Z."/>
            <person name="Le Paslier M.C."/>
            <person name="Lippi Y."/>
            <person name="Lorenzon L."/>
            <person name="Mandel J.R."/>
            <person name="Marage G."/>
            <person name="Marchand G."/>
            <person name="Marquand E."/>
            <person name="Bret-Mestries E."/>
            <person name="Morien E."/>
            <person name="Nambeesan S."/>
            <person name="Nguyen T."/>
            <person name="Pegot-Espagnet P."/>
            <person name="Pouilly N."/>
            <person name="Raftis F."/>
            <person name="Sallet E."/>
            <person name="Schiex T."/>
            <person name="Thomas J."/>
            <person name="Vandecasteele C."/>
            <person name="Vares D."/>
            <person name="Vear F."/>
            <person name="Vautrin S."/>
            <person name="Crespi M."/>
            <person name="Mangin B."/>
            <person name="Burke J.M."/>
            <person name="Salse J."/>
            <person name="Munos S."/>
            <person name="Vincourt P."/>
            <person name="Rieseberg L.H."/>
            <person name="Langlade N.B."/>
        </authorList>
    </citation>
    <scope>NUCLEOTIDE SEQUENCE [LARGE SCALE GENOMIC DNA]</scope>
    <source>
        <strain evidence="2">cv. SF193</strain>
    </source>
</reference>
<dbReference type="InParanoid" id="A0A251S9X6"/>
<dbReference type="AlphaFoldDB" id="A0A251S9X6"/>
<organism evidence="1 2">
    <name type="scientific">Helianthus annuus</name>
    <name type="common">Common sunflower</name>
    <dbReference type="NCBI Taxonomy" id="4232"/>
    <lineage>
        <taxon>Eukaryota</taxon>
        <taxon>Viridiplantae</taxon>
        <taxon>Streptophyta</taxon>
        <taxon>Embryophyta</taxon>
        <taxon>Tracheophyta</taxon>
        <taxon>Spermatophyta</taxon>
        <taxon>Magnoliopsida</taxon>
        <taxon>eudicotyledons</taxon>
        <taxon>Gunneridae</taxon>
        <taxon>Pentapetalae</taxon>
        <taxon>asterids</taxon>
        <taxon>campanulids</taxon>
        <taxon>Asterales</taxon>
        <taxon>Asteraceae</taxon>
        <taxon>Asteroideae</taxon>
        <taxon>Heliantheae alliance</taxon>
        <taxon>Heliantheae</taxon>
        <taxon>Helianthus</taxon>
    </lineage>
</organism>
<keyword evidence="2" id="KW-1185">Reference proteome</keyword>
<evidence type="ECO:0000313" key="2">
    <source>
        <dbReference type="Proteomes" id="UP000215914"/>
    </source>
</evidence>
<evidence type="ECO:0000313" key="1">
    <source>
        <dbReference type="EMBL" id="OTF94180.1"/>
    </source>
</evidence>